<feature type="region of interest" description="Disordered" evidence="16">
    <location>
        <begin position="938"/>
        <end position="1010"/>
    </location>
</feature>
<evidence type="ECO:0000256" key="3">
    <source>
        <dbReference type="ARBA" id="ARBA00010999"/>
    </source>
</evidence>
<feature type="repeat" description="TPR" evidence="15">
    <location>
        <begin position="159"/>
        <end position="192"/>
    </location>
</feature>
<comment type="similarity">
    <text evidence="3">Belongs to the Tonsoku family.</text>
</comment>
<evidence type="ECO:0000256" key="6">
    <source>
        <dbReference type="ARBA" id="ARBA00022614"/>
    </source>
</evidence>
<feature type="region of interest" description="Disordered" evidence="16">
    <location>
        <begin position="733"/>
        <end position="802"/>
    </location>
</feature>
<keyword evidence="5" id="KW-0158">Chromosome</keyword>
<evidence type="ECO:0000256" key="4">
    <source>
        <dbReference type="ARBA" id="ARBA00017829"/>
    </source>
</evidence>
<dbReference type="SMART" id="SM00367">
    <property type="entry name" value="LRR_CC"/>
    <property type="match status" value="2"/>
</dbReference>
<name>A0A182YR10_ANOST</name>
<dbReference type="EnsemblMetazoa" id="ASTEI10896-RA">
    <property type="protein sequence ID" value="ASTEI10896-PA"/>
    <property type="gene ID" value="ASTEI10896"/>
</dbReference>
<dbReference type="InterPro" id="IPR011990">
    <property type="entry name" value="TPR-like_helical_dom_sf"/>
</dbReference>
<proteinExistence type="inferred from homology"/>
<dbReference type="OMA" id="ITQHLAK"/>
<feature type="repeat" description="ANK" evidence="14">
    <location>
        <begin position="560"/>
        <end position="592"/>
    </location>
</feature>
<dbReference type="Pfam" id="PF12796">
    <property type="entry name" value="Ank_2"/>
    <property type="match status" value="1"/>
</dbReference>
<dbReference type="SMART" id="SM00028">
    <property type="entry name" value="TPR"/>
    <property type="match status" value="5"/>
</dbReference>
<keyword evidence="18" id="KW-1185">Reference proteome</keyword>
<feature type="repeat" description="ANK" evidence="14">
    <location>
        <begin position="629"/>
        <end position="661"/>
    </location>
</feature>
<dbReference type="PANTHER" id="PTHR46358:SF1">
    <property type="entry name" value="TONSOKU-LIKE PROTEIN"/>
    <property type="match status" value="1"/>
</dbReference>
<dbReference type="STRING" id="30069.A0A182YR10"/>
<evidence type="ECO:0000256" key="11">
    <source>
        <dbReference type="ARBA" id="ARBA00023043"/>
    </source>
</evidence>
<dbReference type="PANTHER" id="PTHR46358">
    <property type="entry name" value="TONSOKU-LIKE PROTEIN"/>
    <property type="match status" value="1"/>
</dbReference>
<dbReference type="SMART" id="SM00248">
    <property type="entry name" value="ANK"/>
    <property type="match status" value="3"/>
</dbReference>
<dbReference type="InterPro" id="IPR006553">
    <property type="entry name" value="Leu-rich_rpt_Cys-con_subtyp"/>
</dbReference>
<evidence type="ECO:0000256" key="14">
    <source>
        <dbReference type="PROSITE-ProRule" id="PRU00023"/>
    </source>
</evidence>
<evidence type="ECO:0000313" key="17">
    <source>
        <dbReference type="EnsemblMetazoa" id="ASTEI10896-PA"/>
    </source>
</evidence>
<feature type="repeat" description="ANK" evidence="14">
    <location>
        <begin position="593"/>
        <end position="625"/>
    </location>
</feature>
<dbReference type="SUPFAM" id="SSF48403">
    <property type="entry name" value="Ankyrin repeat"/>
    <property type="match status" value="1"/>
</dbReference>
<dbReference type="GO" id="GO:0043596">
    <property type="term" value="C:nuclear replication fork"/>
    <property type="evidence" value="ECO:0007669"/>
    <property type="project" value="TreeGrafter"/>
</dbReference>
<evidence type="ECO:0000256" key="15">
    <source>
        <dbReference type="PROSITE-ProRule" id="PRU00339"/>
    </source>
</evidence>
<keyword evidence="12" id="KW-0234">DNA repair</keyword>
<accession>A0A182YR10</accession>
<evidence type="ECO:0000256" key="16">
    <source>
        <dbReference type="SAM" id="MobiDB-lite"/>
    </source>
</evidence>
<sequence>MIKKKTKYAHDSNYAALGETCMLLGAFYQDREEHRRALNEYKLAAQAYEKLNKRMDRGLAFRMAGEMHAALGQFKESLQNVQAYMRAAQREGNTKDLQEAHTTLGRVYLQRAESYQRQGKTVEAEEDLAEAEKAFRTALSICDELKRTLPKNELSNMMARAFLNLGITFDSQNQRGPAKENMERAIQLAKESDLFDLLYTCYNAMALSCSRWEETDEPGECGQTLRLLNLSLEVASRLTNRASKMCQTLMLMATFFLKMDDFQSARQTLKRAYRLKTPVAADAKRIELKLKVLVAMCRMEDELITTDATNFARRKALYERMGDGACKLRNFGKAIEYYKLMLQNAESLGETDRLLIPCYVSLYQTYIDNRQYEQALEYLWKEHAIISNEPREAYDTLMKIGRLYERQQKSFFEMQSIYLQAKEEAKKLNSIDLQRAAVQRAVKILRSNCMDMMADRMESDAVTEGITLADGRSVEPDSEEWPEANQSLDLADYEAEVDEEEPDHDTPNVGDEIDLEVDLSDDCDADPALTIGEDLNNSSTAETSRARKRGKRFAVRRNKKGETQLHQAVISGNQALAEQLLQLGHPVNERDYAGWLPLHEACIHGYPEIVTLLLNRGAHINDKGGTSCEGITPLHDACRNGHLDVIEVLLDRGANATQRNDCGETALSMLDGWYEKLRVPLTPSEVSQYEQIRQRLVTQLDVAAIPTSPAKTASQKSATNSSAEKQVFRRHLSNRNLEPTVSSLSSPVAPRSAAANTTPVRHRNVLYDDDDNDRSGSPEYSPMKDDRGYESRKRRKSTSSGVAEYLSVMKSFRKNVHLDGASPKPASSSQKRRQTYRFVDEDESETKKDDRWLVDDLKPTAKKSRVSCDFLVASRAGGLERNTPTNDQPAKGRRVELSTLIDSDDENPFAMQVDSDNRSQQDGGVGSAFSVIMSNSARSFRRTQSRRKSSESRSFSFSGGRRSSTSQSSLLDAGFERVASPTPAEEQENCIPEQVPSPAKSSPVSFTPPAVPPVRQKLTVRVILDESETYTVHCDEKLIASTQTVAWLRNAVATQYMMKHGKRPAIQLSPTEGLDTWDDSDTVQTLQNHNSSGGTTIVRGKVSDWEHIDLGQFYDEYCQQHELETNTGFRTQLIMMDRTTAIVLKPDFAYSFRSVSMPPHHILSIVLMVGFFQQDWLKHLELSMNRITDKDVATLVRYLPACRQLRTLRLQMNLLTKEAVEMLCFGCTNRSDTIVARNSTPLGGGLLTELDLSNNPLKDEALVPLSRLCSNLPCLQVLRLCSTDITHLPDGIDVKRMQTLDVAENPLTDRSVKRLLQQLGEGAMREAHFKSLPVYCSSFKPVLWQTLSHQPIASLQMLNLVNCRLSDEELEASLLPGIARNCPSLTKLDLSLNVQLTKRSFLAVLKSCAGAVFALQEIRFEHDVQLWNDMETSESAEQLLEAIAYSPSVTYPRQIVTILPAYGYSSERYGKLLAVIGQLWHALWPSGQAYTRRHADSLQVTLGVDPINRSASKD</sequence>
<dbReference type="InterPro" id="IPR036770">
    <property type="entry name" value="Ankyrin_rpt-contain_sf"/>
</dbReference>
<dbReference type="GO" id="GO:0000724">
    <property type="term" value="P:double-strand break repair via homologous recombination"/>
    <property type="evidence" value="ECO:0007669"/>
    <property type="project" value="TreeGrafter"/>
</dbReference>
<dbReference type="PROSITE" id="PS50297">
    <property type="entry name" value="ANK_REP_REGION"/>
    <property type="match status" value="3"/>
</dbReference>
<keyword evidence="6" id="KW-0433">Leucine-rich repeat</keyword>
<dbReference type="InterPro" id="IPR052311">
    <property type="entry name" value="MMS22L-TONSL_complex_comp"/>
</dbReference>
<evidence type="ECO:0000256" key="7">
    <source>
        <dbReference type="ARBA" id="ARBA00022737"/>
    </source>
</evidence>
<reference evidence="18" key="1">
    <citation type="journal article" date="2014" name="Genome Biol.">
        <title>Genome analysis of a major urban malaria vector mosquito, Anopheles stephensi.</title>
        <authorList>
            <person name="Jiang X."/>
            <person name="Peery A."/>
            <person name="Hall A.B."/>
            <person name="Sharma A."/>
            <person name="Chen X.G."/>
            <person name="Waterhouse R.M."/>
            <person name="Komissarov A."/>
            <person name="Riehle M.M."/>
            <person name="Shouche Y."/>
            <person name="Sharakhova M.V."/>
            <person name="Lawson D."/>
            <person name="Pakpour N."/>
            <person name="Arensburger P."/>
            <person name="Davidson V.L."/>
            <person name="Eiglmeier K."/>
            <person name="Emrich S."/>
            <person name="George P."/>
            <person name="Kennedy R.C."/>
            <person name="Mane S.P."/>
            <person name="Maslen G."/>
            <person name="Oringanje C."/>
            <person name="Qi Y."/>
            <person name="Settlage R."/>
            <person name="Tojo M."/>
            <person name="Tubio J.M."/>
            <person name="Unger M.F."/>
            <person name="Wang B."/>
            <person name="Vernick K.D."/>
            <person name="Ribeiro J.M."/>
            <person name="James A.A."/>
            <person name="Michel K."/>
            <person name="Riehle M.A."/>
            <person name="Luckhart S."/>
            <person name="Sharakhov I.V."/>
            <person name="Tu Z."/>
        </authorList>
    </citation>
    <scope>NUCLEOTIDE SEQUENCE [LARGE SCALE GENOMIC DNA]</scope>
    <source>
        <strain evidence="18">Indian</strain>
    </source>
</reference>
<organism evidence="17 18">
    <name type="scientific">Anopheles stephensi</name>
    <name type="common">Indo-Pakistan malaria mosquito</name>
    <dbReference type="NCBI Taxonomy" id="30069"/>
    <lineage>
        <taxon>Eukaryota</taxon>
        <taxon>Metazoa</taxon>
        <taxon>Ecdysozoa</taxon>
        <taxon>Arthropoda</taxon>
        <taxon>Hexapoda</taxon>
        <taxon>Insecta</taxon>
        <taxon>Pterygota</taxon>
        <taxon>Neoptera</taxon>
        <taxon>Endopterygota</taxon>
        <taxon>Diptera</taxon>
        <taxon>Nematocera</taxon>
        <taxon>Culicoidea</taxon>
        <taxon>Culicidae</taxon>
        <taxon>Anophelinae</taxon>
        <taxon>Anopheles</taxon>
    </lineage>
</organism>
<dbReference type="PROSITE" id="PS50088">
    <property type="entry name" value="ANK_REPEAT"/>
    <property type="match status" value="3"/>
</dbReference>
<comment type="subcellular location">
    <subcellularLocation>
        <location evidence="2">Chromosome</location>
    </subcellularLocation>
    <subcellularLocation>
        <location evidence="1">Nucleus</location>
    </subcellularLocation>
</comment>
<feature type="compositionally biased region" description="Polar residues" evidence="16">
    <location>
        <begin position="709"/>
        <end position="724"/>
    </location>
</feature>
<dbReference type="SUPFAM" id="SSF52047">
    <property type="entry name" value="RNI-like"/>
    <property type="match status" value="1"/>
</dbReference>
<keyword evidence="11 14" id="KW-0040">ANK repeat</keyword>
<dbReference type="VEuPathDB" id="VectorBase:ASTEI10896"/>
<evidence type="ECO:0000256" key="9">
    <source>
        <dbReference type="ARBA" id="ARBA00022803"/>
    </source>
</evidence>
<dbReference type="Pfam" id="PF13857">
    <property type="entry name" value="Ank_5"/>
    <property type="match status" value="1"/>
</dbReference>
<protein>
    <recommendedName>
        <fullName evidence="4">Tonsoku-like protein</fullName>
    </recommendedName>
</protein>
<dbReference type="Pfam" id="PF13516">
    <property type="entry name" value="LRR_6"/>
    <property type="match status" value="2"/>
</dbReference>
<evidence type="ECO:0000256" key="10">
    <source>
        <dbReference type="ARBA" id="ARBA00022853"/>
    </source>
</evidence>
<dbReference type="Gene3D" id="1.25.40.20">
    <property type="entry name" value="Ankyrin repeat-containing domain"/>
    <property type="match status" value="1"/>
</dbReference>
<dbReference type="GO" id="GO:0031297">
    <property type="term" value="P:replication fork processing"/>
    <property type="evidence" value="ECO:0007669"/>
    <property type="project" value="TreeGrafter"/>
</dbReference>
<dbReference type="Proteomes" id="UP000076408">
    <property type="component" value="Unassembled WGS sequence"/>
</dbReference>
<feature type="compositionally biased region" description="Basic and acidic residues" evidence="16">
    <location>
        <begin position="782"/>
        <end position="791"/>
    </location>
</feature>
<evidence type="ECO:0000256" key="12">
    <source>
        <dbReference type="ARBA" id="ARBA00023204"/>
    </source>
</evidence>
<feature type="region of interest" description="Disordered" evidence="16">
    <location>
        <begin position="708"/>
        <end position="727"/>
    </location>
</feature>
<keyword evidence="8" id="KW-0227">DNA damage</keyword>
<evidence type="ECO:0000256" key="8">
    <source>
        <dbReference type="ARBA" id="ARBA00022763"/>
    </source>
</evidence>
<feature type="region of interest" description="Disordered" evidence="16">
    <location>
        <begin position="901"/>
        <end position="926"/>
    </location>
</feature>
<dbReference type="Gene3D" id="1.25.40.10">
    <property type="entry name" value="Tetratricopeptide repeat domain"/>
    <property type="match status" value="2"/>
</dbReference>
<evidence type="ECO:0000256" key="1">
    <source>
        <dbReference type="ARBA" id="ARBA00004123"/>
    </source>
</evidence>
<dbReference type="Gene3D" id="3.80.10.10">
    <property type="entry name" value="Ribonuclease Inhibitor"/>
    <property type="match status" value="1"/>
</dbReference>
<feature type="region of interest" description="Disordered" evidence="16">
    <location>
        <begin position="527"/>
        <end position="553"/>
    </location>
</feature>
<keyword evidence="10" id="KW-0156">Chromatin regulator</keyword>
<evidence type="ECO:0000256" key="13">
    <source>
        <dbReference type="ARBA" id="ARBA00023242"/>
    </source>
</evidence>
<keyword evidence="7" id="KW-0677">Repeat</keyword>
<dbReference type="GO" id="GO:0006325">
    <property type="term" value="P:chromatin organization"/>
    <property type="evidence" value="ECO:0007669"/>
    <property type="project" value="UniProtKB-KW"/>
</dbReference>
<dbReference type="InterPro" id="IPR002110">
    <property type="entry name" value="Ankyrin_rpt"/>
</dbReference>
<keyword evidence="13" id="KW-0539">Nucleus</keyword>
<dbReference type="VEuPathDB" id="VectorBase:ASTEI20_039011"/>
<dbReference type="InterPro" id="IPR001611">
    <property type="entry name" value="Leu-rich_rpt"/>
</dbReference>
<dbReference type="SUPFAM" id="SSF48452">
    <property type="entry name" value="TPR-like"/>
    <property type="match status" value="2"/>
</dbReference>
<feature type="compositionally biased region" description="Polar residues" evidence="16">
    <location>
        <begin position="734"/>
        <end position="746"/>
    </location>
</feature>
<dbReference type="InterPro" id="IPR032675">
    <property type="entry name" value="LRR_dom_sf"/>
</dbReference>
<feature type="region of interest" description="Disordered" evidence="16">
    <location>
        <begin position="817"/>
        <end position="848"/>
    </location>
</feature>
<dbReference type="VEuPathDB" id="VectorBase:ASTE002738"/>
<evidence type="ECO:0000256" key="5">
    <source>
        <dbReference type="ARBA" id="ARBA00022454"/>
    </source>
</evidence>
<reference evidence="17" key="2">
    <citation type="submission" date="2020-05" db="UniProtKB">
        <authorList>
            <consortium name="EnsemblMetazoa"/>
        </authorList>
    </citation>
    <scope>IDENTIFICATION</scope>
    <source>
        <strain evidence="17">Indian</strain>
    </source>
</reference>
<feature type="compositionally biased region" description="Low complexity" evidence="16">
    <location>
        <begin position="952"/>
        <end position="969"/>
    </location>
</feature>
<dbReference type="InterPro" id="IPR019734">
    <property type="entry name" value="TPR_rpt"/>
</dbReference>
<keyword evidence="9 15" id="KW-0802">TPR repeat</keyword>
<dbReference type="PROSITE" id="PS50005">
    <property type="entry name" value="TPR"/>
    <property type="match status" value="1"/>
</dbReference>
<evidence type="ECO:0000256" key="2">
    <source>
        <dbReference type="ARBA" id="ARBA00004286"/>
    </source>
</evidence>
<evidence type="ECO:0000313" key="18">
    <source>
        <dbReference type="Proteomes" id="UP000076408"/>
    </source>
</evidence>